<gene>
    <name evidence="4" type="primary">LOC106178096</name>
</gene>
<dbReference type="OrthoDB" id="440160at2759"/>
<accession>A0A1S3K238</accession>
<proteinExistence type="inferred from homology"/>
<protein>
    <recommendedName>
        <fullName evidence="2">N-acetylglucosaminylphosphatidylinositol deacetylase</fullName>
        <ecNumber evidence="2">3.5.1.89</ecNumber>
    </recommendedName>
</protein>
<dbReference type="SUPFAM" id="SSF102588">
    <property type="entry name" value="LmbE-like"/>
    <property type="match status" value="1"/>
</dbReference>
<organism evidence="3 4">
    <name type="scientific">Lingula anatina</name>
    <name type="common">Brachiopod</name>
    <name type="synonym">Lingula unguis</name>
    <dbReference type="NCBI Taxonomy" id="7574"/>
    <lineage>
        <taxon>Eukaryota</taxon>
        <taxon>Metazoa</taxon>
        <taxon>Spiralia</taxon>
        <taxon>Lophotrochozoa</taxon>
        <taxon>Brachiopoda</taxon>
        <taxon>Linguliformea</taxon>
        <taxon>Lingulata</taxon>
        <taxon>Lingulida</taxon>
        <taxon>Linguloidea</taxon>
        <taxon>Lingulidae</taxon>
        <taxon>Lingula</taxon>
    </lineage>
</organism>
<dbReference type="GO" id="GO:0005783">
    <property type="term" value="C:endoplasmic reticulum"/>
    <property type="evidence" value="ECO:0007669"/>
    <property type="project" value="TreeGrafter"/>
</dbReference>
<reference evidence="4" key="1">
    <citation type="submission" date="2025-08" db="UniProtKB">
        <authorList>
            <consortium name="RefSeq"/>
        </authorList>
    </citation>
    <scope>IDENTIFICATION</scope>
    <source>
        <tissue evidence="4">Gonads</tissue>
    </source>
</reference>
<dbReference type="GO" id="GO:0016020">
    <property type="term" value="C:membrane"/>
    <property type="evidence" value="ECO:0007669"/>
    <property type="project" value="GOC"/>
</dbReference>
<evidence type="ECO:0000313" key="4">
    <source>
        <dbReference type="RefSeq" id="XP_013416582.1"/>
    </source>
</evidence>
<dbReference type="AlphaFoldDB" id="A0A1S3K238"/>
<dbReference type="STRING" id="7574.A0A1S3K238"/>
<sequence>MITIPIAALLVILFLGIHKFIRFISPAGKTFISSHDVLIVTAHPDDECMFFSPTIFQLRKTGHEVHLLCLSSGNYNQKGDIRKKELQKSCAILGIPLKNVTVLDHSSLPDDPNFNWDPLIVADVVQQHIKEFSIGCVITFDGYGVSGHRNHIAVYHGVKSLFTKSQRRSKIEAYRLVSVNLLRKYSLLLDLPYSFYFDGQLMLSNWLDVHKAKKAMEAHASQYVWFRWLYVAFSRYMIMNTLKPLCGK</sequence>
<keyword evidence="3" id="KW-1185">Reference proteome</keyword>
<dbReference type="InParanoid" id="A0A1S3K238"/>
<dbReference type="RefSeq" id="XP_013416582.1">
    <property type="nucleotide sequence ID" value="XM_013561128.2"/>
</dbReference>
<dbReference type="UniPathway" id="UPA00196"/>
<dbReference type="InterPro" id="IPR003737">
    <property type="entry name" value="GlcNAc_PI_deacetylase-related"/>
</dbReference>
<dbReference type="PANTHER" id="PTHR12993">
    <property type="entry name" value="N-ACETYLGLUCOSAMINYL-PHOSPHATIDYLINOSITOL DE-N-ACETYLASE-RELATED"/>
    <property type="match status" value="1"/>
</dbReference>
<name>A0A1S3K238_LINAN</name>
<dbReference type="GO" id="GO:0000225">
    <property type="term" value="F:N-acetylglucosaminylphosphatidylinositol deacetylase activity"/>
    <property type="evidence" value="ECO:0007669"/>
    <property type="project" value="UniProtKB-EC"/>
</dbReference>
<dbReference type="InterPro" id="IPR024078">
    <property type="entry name" value="LmbE-like_dom_sf"/>
</dbReference>
<dbReference type="Gene3D" id="3.40.50.10320">
    <property type="entry name" value="LmbE-like"/>
    <property type="match status" value="1"/>
</dbReference>
<dbReference type="KEGG" id="lak:106178096"/>
<dbReference type="GeneID" id="106178096"/>
<comment type="similarity">
    <text evidence="1">Belongs to the PIGL family.</text>
</comment>
<dbReference type="FunCoup" id="A0A1S3K238">
    <property type="interactions" value="1862"/>
</dbReference>
<dbReference type="Pfam" id="PF02585">
    <property type="entry name" value="PIG-L"/>
    <property type="match status" value="1"/>
</dbReference>
<evidence type="ECO:0000256" key="1">
    <source>
        <dbReference type="ARBA" id="ARBA00006066"/>
    </source>
</evidence>
<dbReference type="GO" id="GO:0006506">
    <property type="term" value="P:GPI anchor biosynthetic process"/>
    <property type="evidence" value="ECO:0007669"/>
    <property type="project" value="UniProtKB-UniPathway"/>
</dbReference>
<dbReference type="Proteomes" id="UP000085678">
    <property type="component" value="Unplaced"/>
</dbReference>
<dbReference type="EC" id="3.5.1.89" evidence="2"/>
<evidence type="ECO:0000313" key="3">
    <source>
        <dbReference type="Proteomes" id="UP000085678"/>
    </source>
</evidence>
<evidence type="ECO:0000256" key="2">
    <source>
        <dbReference type="ARBA" id="ARBA00012176"/>
    </source>
</evidence>
<dbReference type="PANTHER" id="PTHR12993:SF11">
    <property type="entry name" value="N-ACETYLGLUCOSAMINYL-PHOSPHATIDYLINOSITOL DE-N-ACETYLASE"/>
    <property type="match status" value="1"/>
</dbReference>